<dbReference type="PANTHER" id="PTHR35841:SF1">
    <property type="entry name" value="PHOSPHONATES-BINDING PERIPLASMIC PROTEIN"/>
    <property type="match status" value="1"/>
</dbReference>
<dbReference type="SUPFAM" id="SSF53850">
    <property type="entry name" value="Periplasmic binding protein-like II"/>
    <property type="match status" value="1"/>
</dbReference>
<evidence type="ECO:0000313" key="1">
    <source>
        <dbReference type="EMBL" id="SVB87153.1"/>
    </source>
</evidence>
<gene>
    <name evidence="1" type="ORF">METZ01_LOCUS240007</name>
</gene>
<evidence type="ECO:0008006" key="2">
    <source>
        <dbReference type="Google" id="ProtNLM"/>
    </source>
</evidence>
<dbReference type="AlphaFoldDB" id="A0A382HKF8"/>
<reference evidence="1" key="1">
    <citation type="submission" date="2018-05" db="EMBL/GenBank/DDBJ databases">
        <authorList>
            <person name="Lanie J.A."/>
            <person name="Ng W.-L."/>
            <person name="Kazmierczak K.M."/>
            <person name="Andrzejewski T.M."/>
            <person name="Davidsen T.M."/>
            <person name="Wayne K.J."/>
            <person name="Tettelin H."/>
            <person name="Glass J.I."/>
            <person name="Rusch D."/>
            <person name="Podicherti R."/>
            <person name="Tsui H.-C.T."/>
            <person name="Winkler M.E."/>
        </authorList>
    </citation>
    <scope>NUCLEOTIDE SEQUENCE</scope>
</reference>
<dbReference type="Pfam" id="PF12974">
    <property type="entry name" value="Phosphonate-bd"/>
    <property type="match status" value="1"/>
</dbReference>
<dbReference type="EMBL" id="UINC01061505">
    <property type="protein sequence ID" value="SVB87153.1"/>
    <property type="molecule type" value="Genomic_DNA"/>
</dbReference>
<dbReference type="PANTHER" id="PTHR35841">
    <property type="entry name" value="PHOSPHONATES-BINDING PERIPLASMIC PROTEIN"/>
    <property type="match status" value="1"/>
</dbReference>
<feature type="non-terminal residue" evidence="1">
    <location>
        <position position="1"/>
    </location>
</feature>
<proteinExistence type="predicted"/>
<organism evidence="1">
    <name type="scientific">marine metagenome</name>
    <dbReference type="NCBI Taxonomy" id="408172"/>
    <lineage>
        <taxon>unclassified sequences</taxon>
        <taxon>metagenomes</taxon>
        <taxon>ecological metagenomes</taxon>
    </lineage>
</organism>
<dbReference type="Gene3D" id="3.40.190.10">
    <property type="entry name" value="Periplasmic binding protein-like II"/>
    <property type="match status" value="1"/>
</dbReference>
<accession>A0A382HKF8</accession>
<name>A0A382HKF8_9ZZZZ</name>
<protein>
    <recommendedName>
        <fullName evidence="2">SsuA/THI5-like domain-containing protein</fullName>
    </recommendedName>
</protein>
<sequence length="200" mass="21184">VAGAFAGRVEVLGVLDHAVDGCRPGDYRSVLVCRNDDPAGSLADLRGRPVAVNGRHSQSGHGALLAEVAPLAADGRFFGEVVETGSHRGSMQAVAEGRADLASIDEVCWRLGLDHEPAVDQLRVLAWTDPTPAPPLVTGWANGGLRDRLNTAVAEAVAGLDLSVREALHLYVYRLRSTSDYRVITERLAAAEAAGYPVVR</sequence>